<proteinExistence type="predicted"/>
<evidence type="ECO:0000313" key="2">
    <source>
        <dbReference type="EMBL" id="MBH0111824.1"/>
    </source>
</evidence>
<name>A0A931HA96_9SPHN</name>
<comment type="caution">
    <text evidence="2">The sequence shown here is derived from an EMBL/GenBank/DDBJ whole genome shotgun (WGS) entry which is preliminary data.</text>
</comment>
<evidence type="ECO:0000313" key="3">
    <source>
        <dbReference type="Proteomes" id="UP000617634"/>
    </source>
</evidence>
<gene>
    <name evidence="2" type="ORF">I5E68_02510</name>
</gene>
<protein>
    <recommendedName>
        <fullName evidence="4">Porin family protein</fullName>
    </recommendedName>
</protein>
<sequence length="162" mass="16967">MSYRHALALAAGLAAAAAMTASPASAQVTAEANVAKWKGQWGGEIGVGYPILRDGGFSVTPSVGAFIYDRDHPNYYEVGDECYRRVDDAPAGESRCDGSGLKAYGRVEATYSLPMFSLGVGARAMGDSVRAYGTTAMPVMPMIDAKLNLGDGYLAAGLQARF</sequence>
<accession>A0A931HA96</accession>
<organism evidence="2 3">
    <name type="scientific">Novosphingobium aureum</name>
    <dbReference type="NCBI Taxonomy" id="2792964"/>
    <lineage>
        <taxon>Bacteria</taxon>
        <taxon>Pseudomonadati</taxon>
        <taxon>Pseudomonadota</taxon>
        <taxon>Alphaproteobacteria</taxon>
        <taxon>Sphingomonadales</taxon>
        <taxon>Sphingomonadaceae</taxon>
        <taxon>Novosphingobium</taxon>
    </lineage>
</organism>
<keyword evidence="3" id="KW-1185">Reference proteome</keyword>
<dbReference type="AlphaFoldDB" id="A0A931HA96"/>
<keyword evidence="1" id="KW-0732">Signal</keyword>
<evidence type="ECO:0008006" key="4">
    <source>
        <dbReference type="Google" id="ProtNLM"/>
    </source>
</evidence>
<dbReference type="EMBL" id="JADZGI010000001">
    <property type="protein sequence ID" value="MBH0111824.1"/>
    <property type="molecule type" value="Genomic_DNA"/>
</dbReference>
<dbReference type="Proteomes" id="UP000617634">
    <property type="component" value="Unassembled WGS sequence"/>
</dbReference>
<evidence type="ECO:0000256" key="1">
    <source>
        <dbReference type="SAM" id="SignalP"/>
    </source>
</evidence>
<feature type="chain" id="PRO_5037381143" description="Porin family protein" evidence="1">
    <location>
        <begin position="27"/>
        <end position="162"/>
    </location>
</feature>
<dbReference type="RefSeq" id="WP_197160455.1">
    <property type="nucleotide sequence ID" value="NZ_JADZGI010000001.1"/>
</dbReference>
<reference evidence="2" key="1">
    <citation type="submission" date="2020-11" db="EMBL/GenBank/DDBJ databases">
        <title>Novosphingobium aureum sp. nov., a marine bacterium isolated from sediment of a salt flat.</title>
        <authorList>
            <person name="Yoo Y."/>
            <person name="Kim J.-J."/>
        </authorList>
    </citation>
    <scope>NUCLEOTIDE SEQUENCE</scope>
    <source>
        <strain evidence="2">YJ-S2-02</strain>
    </source>
</reference>
<feature type="signal peptide" evidence="1">
    <location>
        <begin position="1"/>
        <end position="26"/>
    </location>
</feature>